<keyword evidence="7" id="KW-1185">Reference proteome</keyword>
<dbReference type="InterPro" id="IPR036390">
    <property type="entry name" value="WH_DNA-bd_sf"/>
</dbReference>
<protein>
    <submittedName>
        <fullName evidence="6">LysR family transcriptional regulator</fullName>
    </submittedName>
</protein>
<proteinExistence type="inferred from homology"/>
<dbReference type="AlphaFoldDB" id="A0A2D2AVB5"/>
<dbReference type="PRINTS" id="PR00039">
    <property type="entry name" value="HTHLYSR"/>
</dbReference>
<keyword evidence="3" id="KW-0238">DNA-binding</keyword>
<dbReference type="SUPFAM" id="SSF46785">
    <property type="entry name" value="Winged helix' DNA-binding domain"/>
    <property type="match status" value="1"/>
</dbReference>
<dbReference type="InterPro" id="IPR000847">
    <property type="entry name" value="LysR_HTH_N"/>
</dbReference>
<evidence type="ECO:0000256" key="4">
    <source>
        <dbReference type="ARBA" id="ARBA00023163"/>
    </source>
</evidence>
<dbReference type="PANTHER" id="PTHR30346">
    <property type="entry name" value="TRANSCRIPTIONAL DUAL REGULATOR HCAR-RELATED"/>
    <property type="match status" value="1"/>
</dbReference>
<evidence type="ECO:0000259" key="5">
    <source>
        <dbReference type="PROSITE" id="PS50931"/>
    </source>
</evidence>
<keyword evidence="4" id="KW-0804">Transcription</keyword>
<name>A0A2D2AVB5_9CAUL</name>
<evidence type="ECO:0000256" key="3">
    <source>
        <dbReference type="ARBA" id="ARBA00023125"/>
    </source>
</evidence>
<dbReference type="SUPFAM" id="SSF53850">
    <property type="entry name" value="Periplasmic binding protein-like II"/>
    <property type="match status" value="1"/>
</dbReference>
<dbReference type="GO" id="GO:0003700">
    <property type="term" value="F:DNA-binding transcription factor activity"/>
    <property type="evidence" value="ECO:0007669"/>
    <property type="project" value="InterPro"/>
</dbReference>
<organism evidence="6 7">
    <name type="scientific">Caulobacter mirabilis</name>
    <dbReference type="NCBI Taxonomy" id="69666"/>
    <lineage>
        <taxon>Bacteria</taxon>
        <taxon>Pseudomonadati</taxon>
        <taxon>Pseudomonadota</taxon>
        <taxon>Alphaproteobacteria</taxon>
        <taxon>Caulobacterales</taxon>
        <taxon>Caulobacteraceae</taxon>
        <taxon>Caulobacter</taxon>
    </lineage>
</organism>
<gene>
    <name evidence="6" type="ORF">CSW64_05760</name>
</gene>
<accession>A0A2D2AVB5</accession>
<dbReference type="Gene3D" id="3.40.190.10">
    <property type="entry name" value="Periplasmic binding protein-like II"/>
    <property type="match status" value="2"/>
</dbReference>
<sequence>MLCWPEFSPQGHDMLDLRQLRYFVAVAEFENVTRAAEALNVTQSPLSRQMQDLEDRLGLRLFDRIKRRVRLTGDGRRFLVEAKALLEASARCEQAAAALASGQTGPVRVGYVEGAVQTGLIGALLADLQADAPRLRVELRSLKSDAQIRMLRDGGLDLAFTHSAPASGDEELAVRKLVEEPFVIALAESWFPPEHAPSIEDLGRTPFIAPPAETKARWRRDLLEACRSAGFEPDVRIEAEELATVLELVRSRAGAAVVQESASRNGVRGIRFYPLPPAFSLRLQVFAVHRRRMDRTAEPLARWLERADVR</sequence>
<reference evidence="6 7" key="1">
    <citation type="submission" date="2017-10" db="EMBL/GenBank/DDBJ databases">
        <title>Genome sequence of Caulobacter mirabilis FWC38.</title>
        <authorList>
            <person name="Fiebig A."/>
            <person name="Crosson S."/>
        </authorList>
    </citation>
    <scope>NUCLEOTIDE SEQUENCE [LARGE SCALE GENOMIC DNA]</scope>
    <source>
        <strain evidence="6 7">FWC 38</strain>
    </source>
</reference>
<keyword evidence="2" id="KW-0805">Transcription regulation</keyword>
<dbReference type="Pfam" id="PF00126">
    <property type="entry name" value="HTH_1"/>
    <property type="match status" value="1"/>
</dbReference>
<dbReference type="GO" id="GO:0032993">
    <property type="term" value="C:protein-DNA complex"/>
    <property type="evidence" value="ECO:0007669"/>
    <property type="project" value="TreeGrafter"/>
</dbReference>
<dbReference type="PANTHER" id="PTHR30346:SF28">
    <property type="entry name" value="HTH-TYPE TRANSCRIPTIONAL REGULATOR CYNR"/>
    <property type="match status" value="1"/>
</dbReference>
<dbReference type="Pfam" id="PF03466">
    <property type="entry name" value="LysR_substrate"/>
    <property type="match status" value="1"/>
</dbReference>
<evidence type="ECO:0000313" key="7">
    <source>
        <dbReference type="Proteomes" id="UP000228945"/>
    </source>
</evidence>
<comment type="similarity">
    <text evidence="1">Belongs to the LysR transcriptional regulatory family.</text>
</comment>
<dbReference type="KEGG" id="cmb:CSW64_05760"/>
<dbReference type="InterPro" id="IPR036388">
    <property type="entry name" value="WH-like_DNA-bd_sf"/>
</dbReference>
<evidence type="ECO:0000256" key="2">
    <source>
        <dbReference type="ARBA" id="ARBA00023015"/>
    </source>
</evidence>
<evidence type="ECO:0000256" key="1">
    <source>
        <dbReference type="ARBA" id="ARBA00009437"/>
    </source>
</evidence>
<dbReference type="EMBL" id="CP024201">
    <property type="protein sequence ID" value="ATQ41950.1"/>
    <property type="molecule type" value="Genomic_DNA"/>
</dbReference>
<dbReference type="Gene3D" id="1.10.10.10">
    <property type="entry name" value="Winged helix-like DNA-binding domain superfamily/Winged helix DNA-binding domain"/>
    <property type="match status" value="1"/>
</dbReference>
<feature type="domain" description="HTH lysR-type" evidence="5">
    <location>
        <begin position="15"/>
        <end position="72"/>
    </location>
</feature>
<evidence type="ECO:0000313" key="6">
    <source>
        <dbReference type="EMBL" id="ATQ41950.1"/>
    </source>
</evidence>
<dbReference type="GO" id="GO:0003677">
    <property type="term" value="F:DNA binding"/>
    <property type="evidence" value="ECO:0007669"/>
    <property type="project" value="UniProtKB-KW"/>
</dbReference>
<dbReference type="PROSITE" id="PS50931">
    <property type="entry name" value="HTH_LYSR"/>
    <property type="match status" value="1"/>
</dbReference>
<dbReference type="FunFam" id="1.10.10.10:FF:000001">
    <property type="entry name" value="LysR family transcriptional regulator"/>
    <property type="match status" value="1"/>
</dbReference>
<dbReference type="OrthoDB" id="9808620at2"/>
<dbReference type="InterPro" id="IPR005119">
    <property type="entry name" value="LysR_subst-bd"/>
</dbReference>
<dbReference type="CDD" id="cd08414">
    <property type="entry name" value="PBP2_LTTR_aromatics_like"/>
    <property type="match status" value="1"/>
</dbReference>
<dbReference type="Proteomes" id="UP000228945">
    <property type="component" value="Chromosome"/>
</dbReference>